<dbReference type="PANTHER" id="PTHR43156:SF2">
    <property type="entry name" value="STAGE II SPORULATION PROTEIN E"/>
    <property type="match status" value="1"/>
</dbReference>
<evidence type="ECO:0000259" key="2">
    <source>
        <dbReference type="SMART" id="SM00065"/>
    </source>
</evidence>
<dbReference type="EMBL" id="VKAC01000011">
    <property type="protein sequence ID" value="TXR52911.1"/>
    <property type="molecule type" value="Genomic_DNA"/>
</dbReference>
<dbReference type="SUPFAM" id="SSF55781">
    <property type="entry name" value="GAF domain-like"/>
    <property type="match status" value="2"/>
</dbReference>
<gene>
    <name evidence="4" type="ORF">FMM08_17600</name>
</gene>
<dbReference type="GO" id="GO:0016791">
    <property type="term" value="F:phosphatase activity"/>
    <property type="evidence" value="ECO:0007669"/>
    <property type="project" value="TreeGrafter"/>
</dbReference>
<dbReference type="SMART" id="SM00331">
    <property type="entry name" value="PP2C_SIG"/>
    <property type="match status" value="1"/>
</dbReference>
<dbReference type="Gene3D" id="3.60.40.10">
    <property type="entry name" value="PPM-type phosphatase domain"/>
    <property type="match status" value="1"/>
</dbReference>
<dbReference type="OrthoDB" id="118142at2"/>
<protein>
    <submittedName>
        <fullName evidence="4">SpoIIE family protein phosphatase</fullName>
    </submittedName>
</protein>
<name>A0A5C8Z6X4_9ACTN</name>
<dbReference type="InterPro" id="IPR036457">
    <property type="entry name" value="PPM-type-like_dom_sf"/>
</dbReference>
<evidence type="ECO:0000313" key="4">
    <source>
        <dbReference type="EMBL" id="TXR52911.1"/>
    </source>
</evidence>
<dbReference type="InterPro" id="IPR029016">
    <property type="entry name" value="GAF-like_dom_sf"/>
</dbReference>
<organism evidence="4 5">
    <name type="scientific">Quadrisphaera setariae</name>
    <dbReference type="NCBI Taxonomy" id="2593304"/>
    <lineage>
        <taxon>Bacteria</taxon>
        <taxon>Bacillati</taxon>
        <taxon>Actinomycetota</taxon>
        <taxon>Actinomycetes</taxon>
        <taxon>Kineosporiales</taxon>
        <taxon>Kineosporiaceae</taxon>
        <taxon>Quadrisphaera</taxon>
    </lineage>
</organism>
<dbReference type="Pfam" id="PF07228">
    <property type="entry name" value="SpoIIE"/>
    <property type="match status" value="1"/>
</dbReference>
<dbReference type="SUPFAM" id="SSF81606">
    <property type="entry name" value="PP2C-like"/>
    <property type="match status" value="1"/>
</dbReference>
<comment type="caution">
    <text evidence="4">The sequence shown here is derived from an EMBL/GenBank/DDBJ whole genome shotgun (WGS) entry which is preliminary data.</text>
</comment>
<dbReference type="SMART" id="SM00065">
    <property type="entry name" value="GAF"/>
    <property type="match status" value="2"/>
</dbReference>
<dbReference type="InterPro" id="IPR052016">
    <property type="entry name" value="Bact_Sigma-Reg"/>
</dbReference>
<keyword evidence="1" id="KW-0378">Hydrolase</keyword>
<dbReference type="InterPro" id="IPR003018">
    <property type="entry name" value="GAF"/>
</dbReference>
<dbReference type="Pfam" id="PF01590">
    <property type="entry name" value="GAF"/>
    <property type="match status" value="1"/>
</dbReference>
<dbReference type="Gene3D" id="3.30.450.40">
    <property type="match status" value="2"/>
</dbReference>
<evidence type="ECO:0000256" key="1">
    <source>
        <dbReference type="ARBA" id="ARBA00022801"/>
    </source>
</evidence>
<feature type="domain" description="GAF" evidence="2">
    <location>
        <begin position="273"/>
        <end position="425"/>
    </location>
</feature>
<sequence length="664" mass="67666">MGASRGTSPAVVPQRGPSAGEQVEALGAAEGALVLPETPLVERVEVLTTPAAPVQPAALPAPPLDLTAAAPAGGGAGGRDGALDRHARLVCSVLGVPAAVVSLVSRRLQLFPGAVGLPEPWQTTRLADLSRSSCQQVVASGQPLAVRDAREDPDLRDDAVVTELGAVGYLGAPLRDARGEAVGALAALSAEPRDWTRREVALLADLAAACSAELQLRRALSDAAEVRAAAESARDEATTAQMRAVGLRRDAEVAAARSRLLLDLSQAVSRAREVEDVAASVVAGVRTGLEAQLTAVALHERGSGALRYVASDREAGTEQDDDGASPAEPLDVPEGALLAAREARVVFTPDAATAAATASSAAPVLAGVEAAVHAPLLVDGQCLGVLTVAWGSARALLPAERELVASLAEAAAHAVQRCLSLRAEREAARTLQRAMLTELPDLPHLELAARYAPAAAGHQVGGDWYDALLHPDGSTLLVIGDVTGHDIGAAAAMGQVRSALRTLAVATEDSPAQLLARLDGTLDVLGADVLATVLAIRLADDGHGAGDLRMRWSSAGHLPALLAVPGSGVVALDGHEADLLLGLAPGSPRSEAEVDLPAGSTLLLYTDGLVERRDSDLGEGVQRLADALAEVAHLPLPELLDAVIAELVGGGGADDVAVLAARTR</sequence>
<evidence type="ECO:0000313" key="5">
    <source>
        <dbReference type="Proteomes" id="UP000321234"/>
    </source>
</evidence>
<feature type="domain" description="GAF" evidence="2">
    <location>
        <begin position="78"/>
        <end position="224"/>
    </location>
</feature>
<feature type="domain" description="PPM-type phosphatase" evidence="3">
    <location>
        <begin position="442"/>
        <end position="663"/>
    </location>
</feature>
<dbReference type="AlphaFoldDB" id="A0A5C8Z6X4"/>
<dbReference type="Proteomes" id="UP000321234">
    <property type="component" value="Unassembled WGS sequence"/>
</dbReference>
<keyword evidence="5" id="KW-1185">Reference proteome</keyword>
<proteinExistence type="predicted"/>
<reference evidence="4 5" key="1">
    <citation type="submission" date="2019-07" db="EMBL/GenBank/DDBJ databases">
        <title>Quadrisphaera sp. strain DD2A genome sequencing and assembly.</title>
        <authorList>
            <person name="Kim I."/>
        </authorList>
    </citation>
    <scope>NUCLEOTIDE SEQUENCE [LARGE SCALE GENOMIC DNA]</scope>
    <source>
        <strain evidence="4 5">DD2A</strain>
    </source>
</reference>
<dbReference type="Pfam" id="PF13185">
    <property type="entry name" value="GAF_2"/>
    <property type="match status" value="1"/>
</dbReference>
<accession>A0A5C8Z6X4</accession>
<dbReference type="RefSeq" id="WP_147927678.1">
    <property type="nucleotide sequence ID" value="NZ_VKAC01000011.1"/>
</dbReference>
<dbReference type="InterPro" id="IPR001932">
    <property type="entry name" value="PPM-type_phosphatase-like_dom"/>
</dbReference>
<dbReference type="PANTHER" id="PTHR43156">
    <property type="entry name" value="STAGE II SPORULATION PROTEIN E-RELATED"/>
    <property type="match status" value="1"/>
</dbReference>
<evidence type="ECO:0000259" key="3">
    <source>
        <dbReference type="SMART" id="SM00331"/>
    </source>
</evidence>